<dbReference type="EMBL" id="OQ198718">
    <property type="protein sequence ID" value="WEY17625.1"/>
    <property type="molecule type" value="Genomic_DNA"/>
</dbReference>
<accession>A0AAF0DRY8</accession>
<evidence type="ECO:0000313" key="2">
    <source>
        <dbReference type="Proteomes" id="UP001225300"/>
    </source>
</evidence>
<dbReference type="Proteomes" id="UP001225300">
    <property type="component" value="Segment"/>
</dbReference>
<keyword evidence="2" id="KW-1185">Reference proteome</keyword>
<protein>
    <submittedName>
        <fullName evidence="1">Uncharacterized protein</fullName>
    </submittedName>
</protein>
<name>A0AAF0DRY8_9CAUD</name>
<sequence length="114" mass="13303">MGIVNLYKAIRKKLDDWKDNYPSDCGFMIKANEYIIEGMSSFEESYYLVMVDISYKSYNGVSKFFRMEYKENLRSVRPEIEEIISEKILSELSNLLDKGILDSVKDGTFRGWGV</sequence>
<organism evidence="1 2">
    <name type="scientific">Kolpuevirus sp. 'frurule'</name>
    <dbReference type="NCBI Taxonomy" id="3028514"/>
    <lineage>
        <taxon>Viruses</taxon>
        <taxon>Duplodnaviria</taxon>
        <taxon>Heunggongvirae</taxon>
        <taxon>Uroviricota</taxon>
        <taxon>Caudoviricetes</taxon>
        <taxon>Crassvirales</taxon>
        <taxon>Steigviridae</taxon>
        <taxon>Asinivirinae</taxon>
        <taxon>Kolpuevirus</taxon>
    </lineage>
</organism>
<evidence type="ECO:0000313" key="1">
    <source>
        <dbReference type="EMBL" id="WEY17625.1"/>
    </source>
</evidence>
<proteinExistence type="predicted"/>
<reference evidence="1" key="1">
    <citation type="journal article" date="2023" name="bioRxiv">
        <title>Novel crAssphage isolates exhibit conserved gene order and purifying selection of the host specificity protein.</title>
        <authorList>
            <person name="Papudeshi B."/>
            <person name="Vega A.A."/>
            <person name="Souza C."/>
            <person name="Giles S.K."/>
            <person name="Mallawaarachchi V."/>
            <person name="Roach M.J."/>
            <person name="An M."/>
            <person name="Jacobson N."/>
            <person name="McNair K."/>
            <person name="Mora M.F."/>
            <person name="Pastrana K."/>
            <person name="Leigh C."/>
            <person name="Cram C."/>
            <person name="Plewa W.S."/>
            <person name="Grigson S.R."/>
            <person name="Bouras G."/>
            <person name="Decewicz P."/>
            <person name="Luque A."/>
            <person name="Droit L."/>
            <person name="Handley S.A."/>
            <person name="Segall A.M."/>
            <person name="Dinsdale E.A."/>
            <person name="Edwards R.A."/>
        </authorList>
    </citation>
    <scope>NUCLEOTIDE SEQUENCE</scope>
    <source>
        <strain evidence="1">Bc03</strain>
    </source>
</reference>